<accession>A0A0D0CN08</accession>
<dbReference type="Pfam" id="PF18758">
    <property type="entry name" value="KDZ"/>
    <property type="match status" value="1"/>
</dbReference>
<feature type="non-terminal residue" evidence="1">
    <location>
        <position position="468"/>
    </location>
</feature>
<dbReference type="HOGENOM" id="CLU_003703_0_3_1"/>
<sequence>VTVSYDIMCQFSRKFYQRIAAYPQILRTPTPFPQYQLLVPKFHLAAHKQDCVWSFSYNYAMGVGRTDGEGVERNWSMQNSLSGSTKKMGPRSCRDTLDDHFGDHNWRKTISIVNHIHNKALKAAKFQEKMVLAYHNMCQGLDISTQTLWQNMVMEWEQDPDQKKPNPYEPKVREFTLHQLCLELAQEDATLISNDLAAQAINSRISHPQLIYQGIELEEQLWVTSHCTSSLTEQATSLRCRVNAFAEVQALHMPVTSQLISANASQAVYDLPLLLPSQVFQMGSSCDLVLLEFEWRIRYAAANDCLEQMRKHLLGRTAVLEWKTQYGHGVQEGNHSHGNVERLNDKILACATQYRTHFAMLECFSQQLGKVHWTTSLKSLKDEDIRSISHGRDNDPLGEGYIISSWIWNTSGVDHTDEANLAECLRVLWCKARARALRWQEECVFLQEEMRRVKKFFDYEQKLWEARA</sequence>
<dbReference type="InterPro" id="IPR040521">
    <property type="entry name" value="KDZ"/>
</dbReference>
<dbReference type="OrthoDB" id="3062870at2759"/>
<protein>
    <recommendedName>
        <fullName evidence="3">CxC2-like cysteine cluster KDZ transposase-associated domain-containing protein</fullName>
    </recommendedName>
</protein>
<gene>
    <name evidence="1" type="ORF">GYMLUDRAFT_142618</name>
</gene>
<evidence type="ECO:0000313" key="2">
    <source>
        <dbReference type="Proteomes" id="UP000053593"/>
    </source>
</evidence>
<proteinExistence type="predicted"/>
<dbReference type="Proteomes" id="UP000053593">
    <property type="component" value="Unassembled WGS sequence"/>
</dbReference>
<evidence type="ECO:0000313" key="1">
    <source>
        <dbReference type="EMBL" id="KIK60042.1"/>
    </source>
</evidence>
<name>A0A0D0CN08_9AGAR</name>
<dbReference type="AlphaFoldDB" id="A0A0D0CN08"/>
<feature type="non-terminal residue" evidence="1">
    <location>
        <position position="1"/>
    </location>
</feature>
<organism evidence="1 2">
    <name type="scientific">Collybiopsis luxurians FD-317 M1</name>
    <dbReference type="NCBI Taxonomy" id="944289"/>
    <lineage>
        <taxon>Eukaryota</taxon>
        <taxon>Fungi</taxon>
        <taxon>Dikarya</taxon>
        <taxon>Basidiomycota</taxon>
        <taxon>Agaricomycotina</taxon>
        <taxon>Agaricomycetes</taxon>
        <taxon>Agaricomycetidae</taxon>
        <taxon>Agaricales</taxon>
        <taxon>Marasmiineae</taxon>
        <taxon>Omphalotaceae</taxon>
        <taxon>Collybiopsis</taxon>
        <taxon>Collybiopsis luxurians</taxon>
    </lineage>
</organism>
<keyword evidence="2" id="KW-1185">Reference proteome</keyword>
<reference evidence="1 2" key="1">
    <citation type="submission" date="2014-04" db="EMBL/GenBank/DDBJ databases">
        <title>Evolutionary Origins and Diversification of the Mycorrhizal Mutualists.</title>
        <authorList>
            <consortium name="DOE Joint Genome Institute"/>
            <consortium name="Mycorrhizal Genomics Consortium"/>
            <person name="Kohler A."/>
            <person name="Kuo A."/>
            <person name="Nagy L.G."/>
            <person name="Floudas D."/>
            <person name="Copeland A."/>
            <person name="Barry K.W."/>
            <person name="Cichocki N."/>
            <person name="Veneault-Fourrey C."/>
            <person name="LaButti K."/>
            <person name="Lindquist E.A."/>
            <person name="Lipzen A."/>
            <person name="Lundell T."/>
            <person name="Morin E."/>
            <person name="Murat C."/>
            <person name="Riley R."/>
            <person name="Ohm R."/>
            <person name="Sun H."/>
            <person name="Tunlid A."/>
            <person name="Henrissat B."/>
            <person name="Grigoriev I.V."/>
            <person name="Hibbett D.S."/>
            <person name="Martin F."/>
        </authorList>
    </citation>
    <scope>NUCLEOTIDE SEQUENCE [LARGE SCALE GENOMIC DNA]</scope>
    <source>
        <strain evidence="1 2">FD-317 M1</strain>
    </source>
</reference>
<dbReference type="EMBL" id="KN834777">
    <property type="protein sequence ID" value="KIK60042.1"/>
    <property type="molecule type" value="Genomic_DNA"/>
</dbReference>
<evidence type="ECO:0008006" key="3">
    <source>
        <dbReference type="Google" id="ProtNLM"/>
    </source>
</evidence>